<proteinExistence type="predicted"/>
<dbReference type="SUPFAM" id="SSF90123">
    <property type="entry name" value="ABC transporter transmembrane region"/>
    <property type="match status" value="1"/>
</dbReference>
<evidence type="ECO:0000259" key="9">
    <source>
        <dbReference type="PROSITE" id="PS50929"/>
    </source>
</evidence>
<keyword evidence="5 7" id="KW-1133">Transmembrane helix</keyword>
<keyword evidence="6 7" id="KW-0472">Membrane</keyword>
<feature type="transmembrane region" description="Helical" evidence="7">
    <location>
        <begin position="139"/>
        <end position="160"/>
    </location>
</feature>
<dbReference type="NCBIfam" id="TIGR01842">
    <property type="entry name" value="type_I_sec_PrtD"/>
    <property type="match status" value="1"/>
</dbReference>
<dbReference type="InterPro" id="IPR027417">
    <property type="entry name" value="P-loop_NTPase"/>
</dbReference>
<dbReference type="InterPro" id="IPR039421">
    <property type="entry name" value="Type_1_exporter"/>
</dbReference>
<dbReference type="PROSITE" id="PS50929">
    <property type="entry name" value="ABC_TM1F"/>
    <property type="match status" value="1"/>
</dbReference>
<dbReference type="InterPro" id="IPR003593">
    <property type="entry name" value="AAA+_ATPase"/>
</dbReference>
<evidence type="ECO:0000256" key="4">
    <source>
        <dbReference type="ARBA" id="ARBA00022840"/>
    </source>
</evidence>
<organism evidence="10 11">
    <name type="scientific">Skermanella cutis</name>
    <dbReference type="NCBI Taxonomy" id="2775420"/>
    <lineage>
        <taxon>Bacteria</taxon>
        <taxon>Pseudomonadati</taxon>
        <taxon>Pseudomonadota</taxon>
        <taxon>Alphaproteobacteria</taxon>
        <taxon>Rhodospirillales</taxon>
        <taxon>Azospirillaceae</taxon>
        <taxon>Skermanella</taxon>
    </lineage>
</organism>
<evidence type="ECO:0000256" key="7">
    <source>
        <dbReference type="SAM" id="Phobius"/>
    </source>
</evidence>
<evidence type="ECO:0000256" key="2">
    <source>
        <dbReference type="ARBA" id="ARBA00022692"/>
    </source>
</evidence>
<evidence type="ECO:0000313" key="11">
    <source>
        <dbReference type="Proteomes" id="UP000595197"/>
    </source>
</evidence>
<dbReference type="Pfam" id="PF00664">
    <property type="entry name" value="ABC_membrane"/>
    <property type="match status" value="1"/>
</dbReference>
<keyword evidence="11" id="KW-1185">Reference proteome</keyword>
<dbReference type="PANTHER" id="PTHR24221:SF248">
    <property type="entry name" value="ABC TRANSPORTER TRANSMEMBRANE REGION"/>
    <property type="match status" value="1"/>
</dbReference>
<reference evidence="10" key="1">
    <citation type="submission" date="2021-02" db="EMBL/GenBank/DDBJ databases">
        <title>Skermanella TT6 skin isolate.</title>
        <authorList>
            <person name="Lee K."/>
            <person name="Ganzorig M."/>
        </authorList>
    </citation>
    <scope>NUCLEOTIDE SEQUENCE</scope>
    <source>
        <strain evidence="10">TT6</strain>
    </source>
</reference>
<dbReference type="Gene3D" id="1.20.1560.10">
    <property type="entry name" value="ABC transporter type 1, transmembrane domain"/>
    <property type="match status" value="1"/>
</dbReference>
<dbReference type="InterPro" id="IPR010128">
    <property type="entry name" value="ATPase_T1SS_PrtD-like"/>
</dbReference>
<dbReference type="SMART" id="SM00382">
    <property type="entry name" value="AAA"/>
    <property type="match status" value="1"/>
</dbReference>
<dbReference type="PROSITE" id="PS00211">
    <property type="entry name" value="ABC_TRANSPORTER_1"/>
    <property type="match status" value="1"/>
</dbReference>
<dbReference type="EMBL" id="CP067420">
    <property type="protein sequence ID" value="QQP90155.1"/>
    <property type="molecule type" value="Genomic_DNA"/>
</dbReference>
<dbReference type="PANTHER" id="PTHR24221">
    <property type="entry name" value="ATP-BINDING CASSETTE SUB-FAMILY B"/>
    <property type="match status" value="1"/>
</dbReference>
<name>A0ABX7B8R8_9PROT</name>
<dbReference type="InterPro" id="IPR036640">
    <property type="entry name" value="ABC1_TM_sf"/>
</dbReference>
<feature type="transmembrane region" description="Helical" evidence="7">
    <location>
        <begin position="34"/>
        <end position="56"/>
    </location>
</feature>
<feature type="transmembrane region" description="Helical" evidence="7">
    <location>
        <begin position="62"/>
        <end position="84"/>
    </location>
</feature>
<protein>
    <submittedName>
        <fullName evidence="10">Type I secretion system permease/ATPase</fullName>
    </submittedName>
</protein>
<evidence type="ECO:0000256" key="1">
    <source>
        <dbReference type="ARBA" id="ARBA00004651"/>
    </source>
</evidence>
<dbReference type="RefSeq" id="WP_201077080.1">
    <property type="nucleotide sequence ID" value="NZ_CP067420.1"/>
</dbReference>
<feature type="transmembrane region" description="Helical" evidence="7">
    <location>
        <begin position="166"/>
        <end position="184"/>
    </location>
</feature>
<dbReference type="InterPro" id="IPR011527">
    <property type="entry name" value="ABC1_TM_dom"/>
</dbReference>
<dbReference type="SUPFAM" id="SSF52540">
    <property type="entry name" value="P-loop containing nucleoside triphosphate hydrolases"/>
    <property type="match status" value="1"/>
</dbReference>
<keyword evidence="3" id="KW-0547">Nucleotide-binding</keyword>
<gene>
    <name evidence="10" type="ORF">IGS68_02475</name>
</gene>
<evidence type="ECO:0000256" key="5">
    <source>
        <dbReference type="ARBA" id="ARBA00022989"/>
    </source>
</evidence>
<dbReference type="Pfam" id="PF00005">
    <property type="entry name" value="ABC_tran"/>
    <property type="match status" value="1"/>
</dbReference>
<accession>A0ABX7B8R8</accession>
<dbReference type="InterPro" id="IPR003439">
    <property type="entry name" value="ABC_transporter-like_ATP-bd"/>
</dbReference>
<keyword evidence="4" id="KW-0067">ATP-binding</keyword>
<evidence type="ECO:0000313" key="10">
    <source>
        <dbReference type="EMBL" id="QQP90155.1"/>
    </source>
</evidence>
<feature type="domain" description="ABC transporter" evidence="8">
    <location>
        <begin position="341"/>
        <end position="575"/>
    </location>
</feature>
<evidence type="ECO:0000259" key="8">
    <source>
        <dbReference type="PROSITE" id="PS50893"/>
    </source>
</evidence>
<sequence length="575" mass="60753">MTHEAPPAGPPAGELAAAPAGALAGALARCRRPLLWIAGFSLLINILMLTSSLYMMQVFDRVLASGSLATLVFLTLAAGGALALMSGLDYVRSRVLSGLGEWLERRLGAAALERSIDGVLAGRNERADALRDLEALRGFFSGGVTFLFDAPWVPVYIAAIYLLHPVLGHMAVASAAALLALALANNALTARPLAAAGTAGRRAMRTAESALRNAEAVEAMDLMPGILRRWDRDHGEALANQAAAARTGALLLNVTKFLRQMVQVGILALGAWLVVRHELTGGAMIAASIILSRALQPVELAIGGWKQVSNARAARRRLDTFFGRPRRRPRGLPLPAPKGHLTVEDLAFRPPGADRPVLSGVSFDARPGEAVAVIGASAAGKSTLARLLVGLHPATAGSVRLDGAEIFAWRRDDIGRHVGYLPQDIELFAGTVADNIARLHAPDPEAVVAAARLADCHDMILRLPKGYDTEIGDGGAMLSGGQRQRIGLARALYGDPRLVVLDEPNASLDVEGDEALTRAIAALKRGGATVVVIGHRPSTLAQTERILVLAEGRLQLFGPRAAVIDHLKQRQVHAV</sequence>
<dbReference type="Gene3D" id="3.40.50.300">
    <property type="entry name" value="P-loop containing nucleotide triphosphate hydrolases"/>
    <property type="match status" value="1"/>
</dbReference>
<evidence type="ECO:0000256" key="3">
    <source>
        <dbReference type="ARBA" id="ARBA00022741"/>
    </source>
</evidence>
<comment type="subcellular location">
    <subcellularLocation>
        <location evidence="1">Cell membrane</location>
        <topology evidence="1">Multi-pass membrane protein</topology>
    </subcellularLocation>
</comment>
<dbReference type="PROSITE" id="PS50893">
    <property type="entry name" value="ABC_TRANSPORTER_2"/>
    <property type="match status" value="1"/>
</dbReference>
<dbReference type="Proteomes" id="UP000595197">
    <property type="component" value="Chromosome"/>
</dbReference>
<evidence type="ECO:0000256" key="6">
    <source>
        <dbReference type="ARBA" id="ARBA00023136"/>
    </source>
</evidence>
<dbReference type="CDD" id="cd03246">
    <property type="entry name" value="ABCC_Protease_Secretion"/>
    <property type="match status" value="1"/>
</dbReference>
<keyword evidence="2 7" id="KW-0812">Transmembrane</keyword>
<feature type="domain" description="ABC transmembrane type-1" evidence="9">
    <location>
        <begin position="35"/>
        <end position="310"/>
    </location>
</feature>
<dbReference type="InterPro" id="IPR017871">
    <property type="entry name" value="ABC_transporter-like_CS"/>
</dbReference>